<evidence type="ECO:0000259" key="2">
    <source>
        <dbReference type="PROSITE" id="PS50948"/>
    </source>
</evidence>
<sequence>MKQLALALCTVLVSTLASAAALDSFDFTANAAISGFNTEHLTQVTPEQCASSCLATSRANWCVSFDYYKNTQECDLSNKRAADVGGLKTNYAGNPYDHYGIKDVLRAFTFTANAAIAGYNTERLTGVSPAACASACLDGSRSNWCRSFDYNRTTQECDLSDKRARDIGGLKTDYSGNPYDHYSWAPVDGVPNPLPGNRHVLLIGIDGLRGDAIGCSGCVATPALSALIQGGAVHHNLLAGGSQATVSGPGWATNFTGFWADQHGVTSNDITQPLLKPHVFDQIKQGYPTATTAVVADWANLTHNLLPKQADYVVSNEAKNSQQATDAVKRWLAMSNAPTAIFYYLHNVDIHAASYDPLNANYQSKIAGEDAQIQQVLNALAARPNYASEDWLIVVASDHGGINSSHGGQTAQERDAILILNNTWQKSGKTPYCSGDLSAVTLTQVNGVTPHVLDFLGLPNVTAGQKYAGCGQ</sequence>
<dbReference type="SUPFAM" id="SSF57414">
    <property type="entry name" value="Hairpin loop containing domain-like"/>
    <property type="match status" value="2"/>
</dbReference>
<dbReference type="Gene3D" id="3.40.720.10">
    <property type="entry name" value="Alkaline Phosphatase, subunit A"/>
    <property type="match status" value="1"/>
</dbReference>
<organism evidence="3 4">
    <name type="scientific">Jeongeupia chitinilytica</name>
    <dbReference type="NCBI Taxonomy" id="1041641"/>
    <lineage>
        <taxon>Bacteria</taxon>
        <taxon>Pseudomonadati</taxon>
        <taxon>Pseudomonadota</taxon>
        <taxon>Betaproteobacteria</taxon>
        <taxon>Neisseriales</taxon>
        <taxon>Chitinibacteraceae</taxon>
        <taxon>Jeongeupia</taxon>
    </lineage>
</organism>
<evidence type="ECO:0000313" key="4">
    <source>
        <dbReference type="Proteomes" id="UP000604737"/>
    </source>
</evidence>
<accession>A0ABQ3H4C8</accession>
<dbReference type="InterPro" id="IPR003609">
    <property type="entry name" value="Pan_app"/>
</dbReference>
<proteinExistence type="predicted"/>
<evidence type="ECO:0000313" key="3">
    <source>
        <dbReference type="EMBL" id="GHD69815.1"/>
    </source>
</evidence>
<dbReference type="InterPro" id="IPR017850">
    <property type="entry name" value="Alkaline_phosphatase_core_sf"/>
</dbReference>
<feature type="domain" description="Apple" evidence="2">
    <location>
        <begin position="9"/>
        <end position="100"/>
    </location>
</feature>
<dbReference type="Pfam" id="PF00024">
    <property type="entry name" value="PAN_1"/>
    <property type="match status" value="2"/>
</dbReference>
<evidence type="ECO:0000256" key="1">
    <source>
        <dbReference type="SAM" id="SignalP"/>
    </source>
</evidence>
<feature type="signal peptide" evidence="1">
    <location>
        <begin position="1"/>
        <end position="19"/>
    </location>
</feature>
<dbReference type="PANTHER" id="PTHR10151">
    <property type="entry name" value="ECTONUCLEOTIDE PYROPHOSPHATASE/PHOSPHODIESTERASE"/>
    <property type="match status" value="1"/>
</dbReference>
<feature type="chain" id="PRO_5047164199" description="Apple domain-containing protein" evidence="1">
    <location>
        <begin position="20"/>
        <end position="472"/>
    </location>
</feature>
<keyword evidence="4" id="KW-1185">Reference proteome</keyword>
<dbReference type="Pfam" id="PF01663">
    <property type="entry name" value="Phosphodiest"/>
    <property type="match status" value="1"/>
</dbReference>
<dbReference type="SMART" id="SM00473">
    <property type="entry name" value="PAN_AP"/>
    <property type="match status" value="2"/>
</dbReference>
<comment type="caution">
    <text evidence="3">The sequence shown here is derived from an EMBL/GenBank/DDBJ whole genome shotgun (WGS) entry which is preliminary data.</text>
</comment>
<dbReference type="Proteomes" id="UP000604737">
    <property type="component" value="Unassembled WGS sequence"/>
</dbReference>
<feature type="domain" description="Apple" evidence="2">
    <location>
        <begin position="101"/>
        <end position="183"/>
    </location>
</feature>
<gene>
    <name evidence="3" type="ORF">GCM10007350_37030</name>
</gene>
<dbReference type="PROSITE" id="PS50948">
    <property type="entry name" value="PAN"/>
    <property type="match status" value="2"/>
</dbReference>
<dbReference type="EMBL" id="BMYO01000013">
    <property type="protein sequence ID" value="GHD69815.1"/>
    <property type="molecule type" value="Genomic_DNA"/>
</dbReference>
<protein>
    <recommendedName>
        <fullName evidence="2">Apple domain-containing protein</fullName>
    </recommendedName>
</protein>
<name>A0ABQ3H4C8_9NEIS</name>
<dbReference type="SUPFAM" id="SSF53649">
    <property type="entry name" value="Alkaline phosphatase-like"/>
    <property type="match status" value="1"/>
</dbReference>
<dbReference type="PANTHER" id="PTHR10151:SF120">
    <property type="entry name" value="BIS(5'-ADENOSYL)-TRIPHOSPHATASE"/>
    <property type="match status" value="1"/>
</dbReference>
<dbReference type="CDD" id="cd01099">
    <property type="entry name" value="PAN_AP_HGF"/>
    <property type="match status" value="1"/>
</dbReference>
<dbReference type="RefSeq" id="WP_189462441.1">
    <property type="nucleotide sequence ID" value="NZ_BMYO01000013.1"/>
</dbReference>
<dbReference type="Gene3D" id="3.50.4.10">
    <property type="entry name" value="Hepatocyte Growth Factor"/>
    <property type="match status" value="2"/>
</dbReference>
<dbReference type="InterPro" id="IPR002591">
    <property type="entry name" value="Phosphodiest/P_Trfase"/>
</dbReference>
<reference evidence="4" key="1">
    <citation type="journal article" date="2019" name="Int. J. Syst. Evol. Microbiol.">
        <title>The Global Catalogue of Microorganisms (GCM) 10K type strain sequencing project: providing services to taxonomists for standard genome sequencing and annotation.</title>
        <authorList>
            <consortium name="The Broad Institute Genomics Platform"/>
            <consortium name="The Broad Institute Genome Sequencing Center for Infectious Disease"/>
            <person name="Wu L."/>
            <person name="Ma J."/>
        </authorList>
    </citation>
    <scope>NUCLEOTIDE SEQUENCE [LARGE SCALE GENOMIC DNA]</scope>
    <source>
        <strain evidence="4">KCTC 23701</strain>
    </source>
</reference>
<keyword evidence="1" id="KW-0732">Signal</keyword>